<feature type="domain" description="ABC transmembrane type-1" evidence="9">
    <location>
        <begin position="20"/>
        <end position="296"/>
    </location>
</feature>
<evidence type="ECO:0000256" key="7">
    <source>
        <dbReference type="SAM" id="Phobius"/>
    </source>
</evidence>
<dbReference type="GO" id="GO:0015421">
    <property type="term" value="F:ABC-type oligopeptide transporter activity"/>
    <property type="evidence" value="ECO:0007669"/>
    <property type="project" value="TreeGrafter"/>
</dbReference>
<keyword evidence="11" id="KW-1185">Reference proteome</keyword>
<evidence type="ECO:0000313" key="10">
    <source>
        <dbReference type="EMBL" id="AIU69088.1"/>
    </source>
</evidence>
<dbReference type="PANTHER" id="PTHR43394">
    <property type="entry name" value="ATP-DEPENDENT PERMEASE MDL1, MITOCHONDRIAL"/>
    <property type="match status" value="1"/>
</dbReference>
<dbReference type="InterPro" id="IPR011527">
    <property type="entry name" value="ABC1_TM_dom"/>
</dbReference>
<dbReference type="GeneID" id="25152075"/>
<dbReference type="STRING" id="1505907.TEU_01340"/>
<feature type="domain" description="ABC transporter" evidence="8">
    <location>
        <begin position="327"/>
        <end position="547"/>
    </location>
</feature>
<feature type="transmembrane region" description="Helical" evidence="7">
    <location>
        <begin position="238"/>
        <end position="259"/>
    </location>
</feature>
<accession>A0A097QRI7</accession>
<evidence type="ECO:0000256" key="6">
    <source>
        <dbReference type="ARBA" id="ARBA00023136"/>
    </source>
</evidence>
<comment type="subcellular location">
    <subcellularLocation>
        <location evidence="1">Membrane</location>
        <topology evidence="1">Multi-pass membrane protein</topology>
    </subcellularLocation>
</comment>
<dbReference type="Gene3D" id="1.20.1560.10">
    <property type="entry name" value="ABC transporter type 1, transmembrane domain"/>
    <property type="match status" value="1"/>
</dbReference>
<protein>
    <recommendedName>
        <fullName evidence="12">ABC transporter ATP-binding protein</fullName>
    </recommendedName>
</protein>
<dbReference type="InterPro" id="IPR017871">
    <property type="entry name" value="ABC_transporter-like_CS"/>
</dbReference>
<evidence type="ECO:0000259" key="9">
    <source>
        <dbReference type="PROSITE" id="PS50929"/>
    </source>
</evidence>
<dbReference type="SUPFAM" id="SSF90123">
    <property type="entry name" value="ABC transporter transmembrane region"/>
    <property type="match status" value="1"/>
</dbReference>
<dbReference type="EMBL" id="CP008887">
    <property type="protein sequence ID" value="AIU69088.1"/>
    <property type="molecule type" value="Genomic_DNA"/>
</dbReference>
<dbReference type="AlphaFoldDB" id="A0A097QRI7"/>
<dbReference type="Proteomes" id="UP000029980">
    <property type="component" value="Chromosome"/>
</dbReference>
<organism evidence="10 11">
    <name type="scientific">Thermococcus eurythermalis</name>
    <dbReference type="NCBI Taxonomy" id="1505907"/>
    <lineage>
        <taxon>Archaea</taxon>
        <taxon>Methanobacteriati</taxon>
        <taxon>Methanobacteriota</taxon>
        <taxon>Thermococci</taxon>
        <taxon>Thermococcales</taxon>
        <taxon>Thermococcaceae</taxon>
        <taxon>Thermococcus</taxon>
    </lineage>
</organism>
<gene>
    <name evidence="10" type="ORF">TEU_01340</name>
</gene>
<dbReference type="HOGENOM" id="CLU_000604_84_3_2"/>
<keyword evidence="4" id="KW-0067">ATP-binding</keyword>
<dbReference type="PROSITE" id="PS00211">
    <property type="entry name" value="ABC_TRANSPORTER_1"/>
    <property type="match status" value="1"/>
</dbReference>
<reference evidence="10 11" key="1">
    <citation type="journal article" date="2015" name="Int. J. Syst. Evol. Microbiol.">
        <title>Thermococcus eurythermalis sp. nov., a conditional piezophilic hyperthermophilic archaeon with a wide temperature range isolated from an oil-immersed chimney in the Guaymas Basin.</title>
        <authorList>
            <person name="Zhao W."/>
            <person name="Zeng X."/>
            <person name="Xiao X."/>
        </authorList>
    </citation>
    <scope>NUCLEOTIDE SEQUENCE [LARGE SCALE GENOMIC DNA]</scope>
    <source>
        <strain evidence="10 11">A501</strain>
    </source>
</reference>
<keyword evidence="3" id="KW-0547">Nucleotide-binding</keyword>
<proteinExistence type="predicted"/>
<dbReference type="GO" id="GO:0016020">
    <property type="term" value="C:membrane"/>
    <property type="evidence" value="ECO:0007669"/>
    <property type="project" value="UniProtKB-SubCell"/>
</dbReference>
<dbReference type="KEGG" id="teu:TEU_01340"/>
<dbReference type="Pfam" id="PF00005">
    <property type="entry name" value="ABC_tran"/>
    <property type="match status" value="1"/>
</dbReference>
<dbReference type="PROSITE" id="PS50929">
    <property type="entry name" value="ABC_TM1F"/>
    <property type="match status" value="1"/>
</dbReference>
<dbReference type="CDD" id="cd07346">
    <property type="entry name" value="ABC_6TM_exporters"/>
    <property type="match status" value="1"/>
</dbReference>
<evidence type="ECO:0000256" key="5">
    <source>
        <dbReference type="ARBA" id="ARBA00022989"/>
    </source>
</evidence>
<dbReference type="Gene3D" id="3.40.50.300">
    <property type="entry name" value="P-loop containing nucleotide triphosphate hydrolases"/>
    <property type="match status" value="1"/>
</dbReference>
<dbReference type="InterPro" id="IPR039421">
    <property type="entry name" value="Type_1_exporter"/>
</dbReference>
<dbReference type="InterPro" id="IPR036640">
    <property type="entry name" value="ABC1_TM_sf"/>
</dbReference>
<dbReference type="InterPro" id="IPR027417">
    <property type="entry name" value="P-loop_NTPase"/>
</dbReference>
<evidence type="ECO:0008006" key="12">
    <source>
        <dbReference type="Google" id="ProtNLM"/>
    </source>
</evidence>
<dbReference type="OrthoDB" id="121502at2157"/>
<keyword evidence="2 7" id="KW-0812">Transmembrane</keyword>
<name>A0A097QRI7_9EURY</name>
<evidence type="ECO:0000256" key="1">
    <source>
        <dbReference type="ARBA" id="ARBA00004141"/>
    </source>
</evidence>
<evidence type="ECO:0000259" key="8">
    <source>
        <dbReference type="PROSITE" id="PS50893"/>
    </source>
</evidence>
<dbReference type="PANTHER" id="PTHR43394:SF1">
    <property type="entry name" value="ATP-BINDING CASSETTE SUB-FAMILY B MEMBER 10, MITOCHONDRIAL"/>
    <property type="match status" value="1"/>
</dbReference>
<evidence type="ECO:0000256" key="4">
    <source>
        <dbReference type="ARBA" id="ARBA00022840"/>
    </source>
</evidence>
<dbReference type="GO" id="GO:0016887">
    <property type="term" value="F:ATP hydrolysis activity"/>
    <property type="evidence" value="ECO:0007669"/>
    <property type="project" value="InterPro"/>
</dbReference>
<dbReference type="InterPro" id="IPR003593">
    <property type="entry name" value="AAA+_ATPase"/>
</dbReference>
<dbReference type="Pfam" id="PF00664">
    <property type="entry name" value="ABC_membrane"/>
    <property type="match status" value="1"/>
</dbReference>
<feature type="transmembrane region" description="Helical" evidence="7">
    <location>
        <begin position="20"/>
        <end position="40"/>
    </location>
</feature>
<dbReference type="SUPFAM" id="SSF52540">
    <property type="entry name" value="P-loop containing nucleoside triphosphate hydrolases"/>
    <property type="match status" value="1"/>
</dbReference>
<dbReference type="GO" id="GO:0005524">
    <property type="term" value="F:ATP binding"/>
    <property type="evidence" value="ECO:0007669"/>
    <property type="project" value="UniProtKB-KW"/>
</dbReference>
<keyword evidence="5 7" id="KW-1133">Transmembrane helix</keyword>
<evidence type="ECO:0000313" key="11">
    <source>
        <dbReference type="Proteomes" id="UP000029980"/>
    </source>
</evidence>
<sequence>MNENVRRVLQIGLAHRRYTVLLIVLGALSTLLSAMVPFYLRNLLANLENLSTREILGYIGIIVLLYTASTIVYLYGGFVSNFAETKAAAWLKRKLFISTLLSENLDTGDALSRIQSDTEIVGRMGMSLIPAIIIEAFSLIVSVIVVFRLNFYLGVITLLTLPIYGFSLRAFVHGLKTASAEERKRYSETVEYFKEGLDGRLDAKSLNAFEYLVDRVSKKLDEWVEASKRVAFYSSANYGLQSYLSTILPLLVLLSGVVLVKKDMATLPSVVAVFSYLGRVYYPVERFAFLWSSYHRAVPIIERIWDVIERETPRLERPSCSPHSYGVALKSVSLSYGDSTVLDGISGEIPEGGKLGIVGASGVGKTTLALIIAGILKPTGGEVSVGECPPSALLGDYLIYVPSHPYLFTGTLRENLTLGREIPDERLRNLLDMVELSDFDLDHVIEEGGKNLSLGQRQRIGLARALARNPRILILDEATSGMDSEREARILKRLMEADMTLIIISHRLSTVRGMGEIWVLDRGHVVCRGRHDELLENCQRYRELFREQEKGKGNP</sequence>
<feature type="transmembrane region" description="Helical" evidence="7">
    <location>
        <begin position="128"/>
        <end position="147"/>
    </location>
</feature>
<dbReference type="RefSeq" id="WP_050002073.1">
    <property type="nucleotide sequence ID" value="NZ_CP008887.1"/>
</dbReference>
<evidence type="ECO:0000256" key="3">
    <source>
        <dbReference type="ARBA" id="ARBA00022741"/>
    </source>
</evidence>
<dbReference type="SMART" id="SM00382">
    <property type="entry name" value="AAA"/>
    <property type="match status" value="1"/>
</dbReference>
<evidence type="ECO:0000256" key="2">
    <source>
        <dbReference type="ARBA" id="ARBA00022692"/>
    </source>
</evidence>
<feature type="transmembrane region" description="Helical" evidence="7">
    <location>
        <begin position="55"/>
        <end position="76"/>
    </location>
</feature>
<feature type="transmembrane region" description="Helical" evidence="7">
    <location>
        <begin position="153"/>
        <end position="175"/>
    </location>
</feature>
<keyword evidence="6 7" id="KW-0472">Membrane</keyword>
<dbReference type="PROSITE" id="PS50893">
    <property type="entry name" value="ABC_TRANSPORTER_2"/>
    <property type="match status" value="1"/>
</dbReference>
<dbReference type="InterPro" id="IPR003439">
    <property type="entry name" value="ABC_transporter-like_ATP-bd"/>
</dbReference>